<evidence type="ECO:0000313" key="2">
    <source>
        <dbReference type="EMBL" id="EDR12097.1"/>
    </source>
</evidence>
<gene>
    <name evidence="2" type="ORF">LACBIDRAFT_323119</name>
</gene>
<sequence>MIPTNVNRHPCTSNPRLAVLPGKNNGLGTRTVPAGDVVLMVDVTACESKAWAAAVGVGAMPPVVYAPFSFISQSPTFTKYSFAPPSAMTPSYSTFGASLARRNFSASLNWASKPLSTVHRGTPFEERSLKLLRDSLGGGGCLTHPALGKEEGKPEVCQRTGRGASPLSTLNPASLGKPYHGSFNPRPGGSSAGFRISIHQIDSPTRYVLADTVLSPTRSTIARICF</sequence>
<dbReference type="EMBL" id="DS547094">
    <property type="protein sequence ID" value="EDR12097.1"/>
    <property type="molecule type" value="Genomic_DNA"/>
</dbReference>
<accession>B0CZ66</accession>
<feature type="compositionally biased region" description="Basic and acidic residues" evidence="1">
    <location>
        <begin position="147"/>
        <end position="156"/>
    </location>
</feature>
<evidence type="ECO:0000313" key="3">
    <source>
        <dbReference type="Proteomes" id="UP000001194"/>
    </source>
</evidence>
<keyword evidence="3" id="KW-1185">Reference proteome</keyword>
<feature type="region of interest" description="Disordered" evidence="1">
    <location>
        <begin position="147"/>
        <end position="186"/>
    </location>
</feature>
<dbReference type="HOGENOM" id="CLU_1224944_0_0_1"/>
<dbReference type="AlphaFoldDB" id="B0CZ66"/>
<reference evidence="2 3" key="1">
    <citation type="journal article" date="2008" name="Nature">
        <title>The genome of Laccaria bicolor provides insights into mycorrhizal symbiosis.</title>
        <authorList>
            <person name="Martin F."/>
            <person name="Aerts A."/>
            <person name="Ahren D."/>
            <person name="Brun A."/>
            <person name="Danchin E.G.J."/>
            <person name="Duchaussoy F."/>
            <person name="Gibon J."/>
            <person name="Kohler A."/>
            <person name="Lindquist E."/>
            <person name="Pereda V."/>
            <person name="Salamov A."/>
            <person name="Shapiro H.J."/>
            <person name="Wuyts J."/>
            <person name="Blaudez D."/>
            <person name="Buee M."/>
            <person name="Brokstein P."/>
            <person name="Canbaeck B."/>
            <person name="Cohen D."/>
            <person name="Courty P.E."/>
            <person name="Coutinho P.M."/>
            <person name="Delaruelle C."/>
            <person name="Detter J.C."/>
            <person name="Deveau A."/>
            <person name="DiFazio S."/>
            <person name="Duplessis S."/>
            <person name="Fraissinet-Tachet L."/>
            <person name="Lucic E."/>
            <person name="Frey-Klett P."/>
            <person name="Fourrey C."/>
            <person name="Feussner I."/>
            <person name="Gay G."/>
            <person name="Grimwood J."/>
            <person name="Hoegger P.J."/>
            <person name="Jain P."/>
            <person name="Kilaru S."/>
            <person name="Labbe J."/>
            <person name="Lin Y.C."/>
            <person name="Legue V."/>
            <person name="Le Tacon F."/>
            <person name="Marmeisse R."/>
            <person name="Melayah D."/>
            <person name="Montanini B."/>
            <person name="Muratet M."/>
            <person name="Nehls U."/>
            <person name="Niculita-Hirzel H."/>
            <person name="Oudot-Le Secq M.P."/>
            <person name="Peter M."/>
            <person name="Quesneville H."/>
            <person name="Rajashekar B."/>
            <person name="Reich M."/>
            <person name="Rouhier N."/>
            <person name="Schmutz J."/>
            <person name="Yin T."/>
            <person name="Chalot M."/>
            <person name="Henrissat B."/>
            <person name="Kuees U."/>
            <person name="Lucas S."/>
            <person name="Van de Peer Y."/>
            <person name="Podila G.K."/>
            <person name="Polle A."/>
            <person name="Pukkila P.J."/>
            <person name="Richardson P.M."/>
            <person name="Rouze P."/>
            <person name="Sanders I.R."/>
            <person name="Stajich J.E."/>
            <person name="Tunlid A."/>
            <person name="Tuskan G."/>
            <person name="Grigoriev I.V."/>
        </authorList>
    </citation>
    <scope>NUCLEOTIDE SEQUENCE [LARGE SCALE GENOMIC DNA]</scope>
    <source>
        <strain evidence="3">S238N-H82 / ATCC MYA-4686</strain>
    </source>
</reference>
<dbReference type="Proteomes" id="UP000001194">
    <property type="component" value="Unassembled WGS sequence"/>
</dbReference>
<protein>
    <submittedName>
        <fullName evidence="2">Predicted protein</fullName>
    </submittedName>
</protein>
<name>B0CZ66_LACBS</name>
<dbReference type="GeneID" id="6072798"/>
<proteinExistence type="predicted"/>
<dbReference type="RefSeq" id="XP_001876361.1">
    <property type="nucleotide sequence ID" value="XM_001876326.1"/>
</dbReference>
<dbReference type="KEGG" id="lbc:LACBIDRAFT_323119"/>
<evidence type="ECO:0000256" key="1">
    <source>
        <dbReference type="SAM" id="MobiDB-lite"/>
    </source>
</evidence>
<dbReference type="InParanoid" id="B0CZ66"/>
<organism evidence="3">
    <name type="scientific">Laccaria bicolor (strain S238N-H82 / ATCC MYA-4686)</name>
    <name type="common">Bicoloured deceiver</name>
    <name type="synonym">Laccaria laccata var. bicolor</name>
    <dbReference type="NCBI Taxonomy" id="486041"/>
    <lineage>
        <taxon>Eukaryota</taxon>
        <taxon>Fungi</taxon>
        <taxon>Dikarya</taxon>
        <taxon>Basidiomycota</taxon>
        <taxon>Agaricomycotina</taxon>
        <taxon>Agaricomycetes</taxon>
        <taxon>Agaricomycetidae</taxon>
        <taxon>Agaricales</taxon>
        <taxon>Agaricineae</taxon>
        <taxon>Hydnangiaceae</taxon>
        <taxon>Laccaria</taxon>
    </lineage>
</organism>